<keyword evidence="2" id="KW-1185">Reference proteome</keyword>
<evidence type="ECO:0000313" key="1">
    <source>
        <dbReference type="EMBL" id="KAH8017375.1"/>
    </source>
</evidence>
<dbReference type="EMBL" id="CM037614">
    <property type="protein sequence ID" value="KAH8017375.1"/>
    <property type="molecule type" value="Genomic_DNA"/>
</dbReference>
<protein>
    <submittedName>
        <fullName evidence="1">Forkhead box protein O3</fullName>
    </submittedName>
</protein>
<accession>A0ACB8GC73</accession>
<proteinExistence type="predicted"/>
<organism evidence="1 2">
    <name type="scientific">Sphaerodactylus townsendi</name>
    <dbReference type="NCBI Taxonomy" id="933632"/>
    <lineage>
        <taxon>Eukaryota</taxon>
        <taxon>Metazoa</taxon>
        <taxon>Chordata</taxon>
        <taxon>Craniata</taxon>
        <taxon>Vertebrata</taxon>
        <taxon>Euteleostomi</taxon>
        <taxon>Lepidosauria</taxon>
        <taxon>Squamata</taxon>
        <taxon>Bifurcata</taxon>
        <taxon>Gekkota</taxon>
        <taxon>Sphaerodactylidae</taxon>
        <taxon>Sphaerodactylus</taxon>
    </lineage>
</organism>
<evidence type="ECO:0000313" key="2">
    <source>
        <dbReference type="Proteomes" id="UP000827872"/>
    </source>
</evidence>
<comment type="caution">
    <text evidence="1">The sequence shown here is derived from an EMBL/GenBank/DDBJ whole genome shotgun (WGS) entry which is preliminary data.</text>
</comment>
<dbReference type="Proteomes" id="UP000827872">
    <property type="component" value="Linkage Group LG01"/>
</dbReference>
<sequence length="209" mass="22212">MAEASPPSPLSPLDVELDPEFEPQSRPRSCTWPLQRPELQASSAKTAGEPATDAASMIPEEDDDADDEEQGASAAMTIAVPGGGGSESLAPEDTARLLAPLSGLPGEGPCQGAGAPSGGQQQPGVAAAPRKCSSRRNAWGNLSYADLITRAIESTPEKRLTLSQIYEWMVRCVPYFKDKGDSNSSAGWKGNQIRHALPCTFCQLKMKQW</sequence>
<reference evidence="1" key="1">
    <citation type="submission" date="2021-08" db="EMBL/GenBank/DDBJ databases">
        <title>The first chromosome-level gecko genome reveals the dynamic sex chromosomes of Neotropical dwarf geckos (Sphaerodactylidae: Sphaerodactylus).</title>
        <authorList>
            <person name="Pinto B.J."/>
            <person name="Keating S.E."/>
            <person name="Gamble T."/>
        </authorList>
    </citation>
    <scope>NUCLEOTIDE SEQUENCE</scope>
    <source>
        <strain evidence="1">TG3544</strain>
    </source>
</reference>
<gene>
    <name evidence="1" type="primary">FOXO3_2</name>
    <name evidence="1" type="ORF">K3G42_028855</name>
</gene>
<name>A0ACB8GC73_9SAUR</name>